<keyword evidence="2" id="KW-1185">Reference proteome</keyword>
<dbReference type="Proteomes" id="UP000324233">
    <property type="component" value="Plasmid pOJF2_2"/>
</dbReference>
<reference evidence="1 2" key="1">
    <citation type="submission" date="2019-08" db="EMBL/GenBank/DDBJ databases">
        <title>Deep-cultivation of Planctomycetes and their phenomic and genomic characterization uncovers novel biology.</title>
        <authorList>
            <person name="Wiegand S."/>
            <person name="Jogler M."/>
            <person name="Boedeker C."/>
            <person name="Pinto D."/>
            <person name="Vollmers J."/>
            <person name="Rivas-Marin E."/>
            <person name="Kohn T."/>
            <person name="Peeters S.H."/>
            <person name="Heuer A."/>
            <person name="Rast P."/>
            <person name="Oberbeckmann S."/>
            <person name="Bunk B."/>
            <person name="Jeske O."/>
            <person name="Meyerdierks A."/>
            <person name="Storesund J.E."/>
            <person name="Kallscheuer N."/>
            <person name="Luecker S."/>
            <person name="Lage O.M."/>
            <person name="Pohl T."/>
            <person name="Merkel B.J."/>
            <person name="Hornburger P."/>
            <person name="Mueller R.-W."/>
            <person name="Bruemmer F."/>
            <person name="Labrenz M."/>
            <person name="Spormann A.M."/>
            <person name="Op den Camp H."/>
            <person name="Overmann J."/>
            <person name="Amann R."/>
            <person name="Jetten M.S.M."/>
            <person name="Mascher T."/>
            <person name="Medema M.H."/>
            <person name="Devos D.P."/>
            <person name="Kaster A.-K."/>
            <person name="Ovreas L."/>
            <person name="Rohde M."/>
            <person name="Galperin M.Y."/>
            <person name="Jogler C."/>
        </authorList>
    </citation>
    <scope>NUCLEOTIDE SEQUENCE [LARGE SCALE GENOMIC DNA]</scope>
    <source>
        <strain evidence="1 2">OJF2</strain>
        <plasmid evidence="2">pojf2_2</plasmid>
    </source>
</reference>
<keyword evidence="1" id="KW-0614">Plasmid</keyword>
<geneLocation type="plasmid" evidence="2">
    <name>pojf2_2</name>
</geneLocation>
<proteinExistence type="predicted"/>
<evidence type="ECO:0000313" key="2">
    <source>
        <dbReference type="Proteomes" id="UP000324233"/>
    </source>
</evidence>
<dbReference type="RefSeq" id="WP_148599215.1">
    <property type="nucleotide sequence ID" value="NZ_CP042999.1"/>
</dbReference>
<evidence type="ECO:0000313" key="1">
    <source>
        <dbReference type="EMBL" id="QEH39328.1"/>
    </source>
</evidence>
<dbReference type="KEGG" id="agv:OJF2_79430"/>
<gene>
    <name evidence="1" type="ORF">OJF2_79430</name>
</gene>
<name>A0A5B9WFD5_9BACT</name>
<dbReference type="AlphaFoldDB" id="A0A5B9WFD5"/>
<protein>
    <submittedName>
        <fullName evidence="1">Uncharacterized protein</fullName>
    </submittedName>
</protein>
<accession>A0A5B9WFD5</accession>
<sequence length="85" mass="9035">MPRKNASRRAAIAAILREIASSIEDSAPAGRADRWGDEDYEYTEVRIPGRLATCLDLSISGSTVLIRAARKDASAAGEFTIIAAG</sequence>
<organism evidence="1 2">
    <name type="scientific">Aquisphaera giovannonii</name>
    <dbReference type="NCBI Taxonomy" id="406548"/>
    <lineage>
        <taxon>Bacteria</taxon>
        <taxon>Pseudomonadati</taxon>
        <taxon>Planctomycetota</taxon>
        <taxon>Planctomycetia</taxon>
        <taxon>Isosphaerales</taxon>
        <taxon>Isosphaeraceae</taxon>
        <taxon>Aquisphaera</taxon>
    </lineage>
</organism>
<dbReference type="EMBL" id="CP042999">
    <property type="protein sequence ID" value="QEH39328.1"/>
    <property type="molecule type" value="Genomic_DNA"/>
</dbReference>